<accession>A0A9K3NL96</accession>
<feature type="compositionally biased region" description="Basic and acidic residues" evidence="1">
    <location>
        <begin position="345"/>
        <end position="358"/>
    </location>
</feature>
<gene>
    <name evidence="2" type="ORF">HanXRQr2_Chr05g0200691</name>
</gene>
<comment type="caution">
    <text evidence="2">The sequence shown here is derived from an EMBL/GenBank/DDBJ whole genome shotgun (WGS) entry which is preliminary data.</text>
</comment>
<name>A0A9K3NL96_HELAN</name>
<proteinExistence type="predicted"/>
<organism evidence="2 3">
    <name type="scientific">Helianthus annuus</name>
    <name type="common">Common sunflower</name>
    <dbReference type="NCBI Taxonomy" id="4232"/>
    <lineage>
        <taxon>Eukaryota</taxon>
        <taxon>Viridiplantae</taxon>
        <taxon>Streptophyta</taxon>
        <taxon>Embryophyta</taxon>
        <taxon>Tracheophyta</taxon>
        <taxon>Spermatophyta</taxon>
        <taxon>Magnoliopsida</taxon>
        <taxon>eudicotyledons</taxon>
        <taxon>Gunneridae</taxon>
        <taxon>Pentapetalae</taxon>
        <taxon>asterids</taxon>
        <taxon>campanulids</taxon>
        <taxon>Asterales</taxon>
        <taxon>Asteraceae</taxon>
        <taxon>Asteroideae</taxon>
        <taxon>Heliantheae alliance</taxon>
        <taxon>Heliantheae</taxon>
        <taxon>Helianthus</taxon>
    </lineage>
</organism>
<dbReference type="AlphaFoldDB" id="A0A9K3NL96"/>
<evidence type="ECO:0000313" key="3">
    <source>
        <dbReference type="Proteomes" id="UP000215914"/>
    </source>
</evidence>
<dbReference type="Gramene" id="mRNA:HanXRQr2_Chr05g0200691">
    <property type="protein sequence ID" value="CDS:HanXRQr2_Chr05g0200691.1"/>
    <property type="gene ID" value="HanXRQr2_Chr05g0200691"/>
</dbReference>
<evidence type="ECO:0000256" key="1">
    <source>
        <dbReference type="SAM" id="MobiDB-lite"/>
    </source>
</evidence>
<dbReference type="EMBL" id="MNCJ02000320">
    <property type="protein sequence ID" value="KAF5804742.1"/>
    <property type="molecule type" value="Genomic_DNA"/>
</dbReference>
<evidence type="ECO:0000313" key="2">
    <source>
        <dbReference type="EMBL" id="KAF5804742.1"/>
    </source>
</evidence>
<reference evidence="2" key="2">
    <citation type="submission" date="2020-06" db="EMBL/GenBank/DDBJ databases">
        <title>Helianthus annuus Genome sequencing and assembly Release 2.</title>
        <authorList>
            <person name="Gouzy J."/>
            <person name="Langlade N."/>
            <person name="Munos S."/>
        </authorList>
    </citation>
    <scope>NUCLEOTIDE SEQUENCE</scope>
    <source>
        <tissue evidence="2">Leaves</tissue>
    </source>
</reference>
<dbReference type="Proteomes" id="UP000215914">
    <property type="component" value="Unassembled WGS sequence"/>
</dbReference>
<keyword evidence="3" id="KW-1185">Reference proteome</keyword>
<sequence length="358" mass="40682">MLEPRHNMVAYLDPQEKIVEFKEITRWLRESWISEAITHQTSVYKMLIKELWDSASVVEIDGKEIIRGQVNQLSVDVSAEVLNTVLQVSDDIKDPYSVLIMCQRGCLLRMKCVDDILGGEINKAWLPLRYKFLLHVPIQCLSNRRGGYDMVGNDLVGLMVALVLNKPFSITKYIFANMKENLGRTGVCGNKFLMYPRFLHMIMNLQHPNLPKAHNDVLKIDVMIEHSLKIFKGVAAKRYTECTPPWKMFGALGNKNYIAPSNDKWRHVNSQFDDDEPRLKKMIDDKFGRKKLKIFGDSYDESDNDGGDDESGDSGDGGNVGANGASIPSGDNDEYDSDNNPPEPGYEHYFNDRGVRQV</sequence>
<feature type="region of interest" description="Disordered" evidence="1">
    <location>
        <begin position="298"/>
        <end position="358"/>
    </location>
</feature>
<reference evidence="2" key="1">
    <citation type="journal article" date="2017" name="Nature">
        <title>The sunflower genome provides insights into oil metabolism, flowering and Asterid evolution.</title>
        <authorList>
            <person name="Badouin H."/>
            <person name="Gouzy J."/>
            <person name="Grassa C.J."/>
            <person name="Murat F."/>
            <person name="Staton S.E."/>
            <person name="Cottret L."/>
            <person name="Lelandais-Briere C."/>
            <person name="Owens G.L."/>
            <person name="Carrere S."/>
            <person name="Mayjonade B."/>
            <person name="Legrand L."/>
            <person name="Gill N."/>
            <person name="Kane N.C."/>
            <person name="Bowers J.E."/>
            <person name="Hubner S."/>
            <person name="Bellec A."/>
            <person name="Berard A."/>
            <person name="Berges H."/>
            <person name="Blanchet N."/>
            <person name="Boniface M.C."/>
            <person name="Brunel D."/>
            <person name="Catrice O."/>
            <person name="Chaidir N."/>
            <person name="Claudel C."/>
            <person name="Donnadieu C."/>
            <person name="Faraut T."/>
            <person name="Fievet G."/>
            <person name="Helmstetter N."/>
            <person name="King M."/>
            <person name="Knapp S.J."/>
            <person name="Lai Z."/>
            <person name="Le Paslier M.C."/>
            <person name="Lippi Y."/>
            <person name="Lorenzon L."/>
            <person name="Mandel J.R."/>
            <person name="Marage G."/>
            <person name="Marchand G."/>
            <person name="Marquand E."/>
            <person name="Bret-Mestries E."/>
            <person name="Morien E."/>
            <person name="Nambeesan S."/>
            <person name="Nguyen T."/>
            <person name="Pegot-Espagnet P."/>
            <person name="Pouilly N."/>
            <person name="Raftis F."/>
            <person name="Sallet E."/>
            <person name="Schiex T."/>
            <person name="Thomas J."/>
            <person name="Vandecasteele C."/>
            <person name="Vares D."/>
            <person name="Vear F."/>
            <person name="Vautrin S."/>
            <person name="Crespi M."/>
            <person name="Mangin B."/>
            <person name="Burke J.M."/>
            <person name="Salse J."/>
            <person name="Munos S."/>
            <person name="Vincourt P."/>
            <person name="Rieseberg L.H."/>
            <person name="Langlade N.B."/>
        </authorList>
    </citation>
    <scope>NUCLEOTIDE SEQUENCE</scope>
    <source>
        <tissue evidence="2">Leaves</tissue>
    </source>
</reference>
<feature type="compositionally biased region" description="Acidic residues" evidence="1">
    <location>
        <begin position="298"/>
        <end position="313"/>
    </location>
</feature>
<protein>
    <submittedName>
        <fullName evidence="2">Uncharacterized protein</fullName>
    </submittedName>
</protein>